<comment type="similarity">
    <text evidence="3 13">Belongs to the trans-sulfuration enzymes family.</text>
</comment>
<dbReference type="FunFam" id="3.90.1150.10:FF:000058">
    <property type="entry name" value="Cystathionine beta-lyase"/>
    <property type="match status" value="1"/>
</dbReference>
<accession>A0A8G2AEH9</accession>
<dbReference type="PANTHER" id="PTHR43500">
    <property type="entry name" value="CYSTATHIONINE BETA-LYASE-RELATED"/>
    <property type="match status" value="1"/>
</dbReference>
<evidence type="ECO:0000256" key="5">
    <source>
        <dbReference type="ARBA" id="ARBA00022490"/>
    </source>
</evidence>
<dbReference type="GO" id="GO:0009086">
    <property type="term" value="P:methionine biosynthetic process"/>
    <property type="evidence" value="ECO:0007669"/>
    <property type="project" value="UniProtKB-KW"/>
</dbReference>
<sequence>MADKHLDTALVNAGRSKKYTQGSVNSVIQRASSLVFDTVEAKKHATRNRANGELFYGRRGTLTHFSLQEAMCELEGGAGCALFPCGAAAVANTILAFVEQGDHVLMTNTAYEPSQDFCTKILAKLGVTTSWFDPLIGADIAQLIRPETRVVFLESPGSITMEVHDVPAIVAAVRQVAPEAIIMIDNTWAAGILFKALDFGIDISIQAGTKYLIGHSDAMVGTAVANARCWPQLRENAYLMGQMLDADTAYMTSRGLRTLGVRLRQHHESSLRIAEWLAQHPQVARVNHPALPGSKGHEFWKRDFTGSSGLFSFVLNKRLTDAELAEYLDNFSLFSMAYSWGGFESLILANQPEQIAHIRPDAEVDFSGTLIRLHIGLENVDDLQADLAAGFARIV</sequence>
<evidence type="ECO:0000256" key="4">
    <source>
        <dbReference type="ARBA" id="ARBA00012224"/>
    </source>
</evidence>
<evidence type="ECO:0000256" key="13">
    <source>
        <dbReference type="RuleBase" id="RU362118"/>
    </source>
</evidence>
<dbReference type="CDD" id="cd00614">
    <property type="entry name" value="CGS_like"/>
    <property type="match status" value="1"/>
</dbReference>
<gene>
    <name evidence="14" type="primary">metC</name>
    <name evidence="14" type="ORF">H8L09_13310</name>
</gene>
<evidence type="ECO:0000256" key="3">
    <source>
        <dbReference type="ARBA" id="ARBA00009077"/>
    </source>
</evidence>
<dbReference type="GO" id="GO:0047804">
    <property type="term" value="F:cysteine-S-conjugate beta-lyase activity"/>
    <property type="evidence" value="ECO:0007669"/>
    <property type="project" value="UniProtKB-EC"/>
</dbReference>
<dbReference type="PROSITE" id="PS00868">
    <property type="entry name" value="CYS_MET_METAB_PP"/>
    <property type="match status" value="1"/>
</dbReference>
<dbReference type="InterPro" id="IPR015422">
    <property type="entry name" value="PyrdxlP-dep_Trfase_small"/>
</dbReference>
<keyword evidence="7 13" id="KW-0663">Pyridoxal phosphate</keyword>
<dbReference type="PANTHER" id="PTHR43500:SF1">
    <property type="entry name" value="CYSTATHIONINE BETA-LYASE-RELATED"/>
    <property type="match status" value="1"/>
</dbReference>
<dbReference type="GO" id="GO:0005737">
    <property type="term" value="C:cytoplasm"/>
    <property type="evidence" value="ECO:0007669"/>
    <property type="project" value="UniProtKB-SubCell"/>
</dbReference>
<dbReference type="NCBIfam" id="TIGR01324">
    <property type="entry name" value="cysta_beta_ly_B"/>
    <property type="match status" value="1"/>
</dbReference>
<dbReference type="FunFam" id="3.40.640.10:FF:000062">
    <property type="entry name" value="Cystathionine beta-lyase"/>
    <property type="match status" value="1"/>
</dbReference>
<dbReference type="AlphaFoldDB" id="A0A8G2AEH9"/>
<dbReference type="InterPro" id="IPR015421">
    <property type="entry name" value="PyrdxlP-dep_Trfase_major"/>
</dbReference>
<evidence type="ECO:0000256" key="1">
    <source>
        <dbReference type="ARBA" id="ARBA00001933"/>
    </source>
</evidence>
<comment type="pathway">
    <text evidence="10">Amino-acid biosynthesis; L-methionine biosynthesis via de novo pathway; L-homocysteine from L-cystathionine: step 1/1.</text>
</comment>
<comment type="subcellular location">
    <subcellularLocation>
        <location evidence="2">Cytoplasm</location>
    </subcellularLocation>
</comment>
<dbReference type="Pfam" id="PF01053">
    <property type="entry name" value="Cys_Met_Meta_PP"/>
    <property type="match status" value="1"/>
</dbReference>
<dbReference type="InterPro" id="IPR006233">
    <property type="entry name" value="Cys_b_lyase_bac"/>
</dbReference>
<dbReference type="RefSeq" id="WP_053809951.1">
    <property type="nucleotide sequence ID" value="NZ_AP021950.1"/>
</dbReference>
<dbReference type="SUPFAM" id="SSF53383">
    <property type="entry name" value="PLP-dependent transferases"/>
    <property type="match status" value="1"/>
</dbReference>
<evidence type="ECO:0000256" key="12">
    <source>
        <dbReference type="ARBA" id="ARBA00047625"/>
    </source>
</evidence>
<organism evidence="14 15">
    <name type="scientific">Klebsiella quasipneumoniae</name>
    <dbReference type="NCBI Taxonomy" id="1463165"/>
    <lineage>
        <taxon>Bacteria</taxon>
        <taxon>Pseudomonadati</taxon>
        <taxon>Pseudomonadota</taxon>
        <taxon>Gammaproteobacteria</taxon>
        <taxon>Enterobacterales</taxon>
        <taxon>Enterobacteriaceae</taxon>
        <taxon>Klebsiella/Raoultella group</taxon>
        <taxon>Klebsiella</taxon>
        <taxon>Klebsiella pneumoniae complex</taxon>
    </lineage>
</organism>
<keyword evidence="6" id="KW-0028">Amino-acid biosynthesis</keyword>
<reference evidence="14" key="1">
    <citation type="submission" date="2020-08" db="EMBL/GenBank/DDBJ databases">
        <title>Genomic evolution and epidemiology of Klebsiella pneumoniae from a major hospital in Beijing, China, over a fifteen-year period: dissemination of known and novel high-risk clones.</title>
        <authorList>
            <person name="Palmieri M."/>
        </authorList>
    </citation>
    <scope>NUCLEOTIDE SEQUENCE</scope>
    <source>
        <strain evidence="14">K7050</strain>
    </source>
</reference>
<dbReference type="InterPro" id="IPR054542">
    <property type="entry name" value="Cys_met_metab_PP"/>
</dbReference>
<dbReference type="NCBIfam" id="NF005990">
    <property type="entry name" value="PRK08114.1"/>
    <property type="match status" value="1"/>
</dbReference>
<dbReference type="PIRSF" id="PIRSF001434">
    <property type="entry name" value="CGS"/>
    <property type="match status" value="1"/>
</dbReference>
<evidence type="ECO:0000313" key="14">
    <source>
        <dbReference type="EMBL" id="MBC5046337.1"/>
    </source>
</evidence>
<keyword evidence="8" id="KW-0486">Methionine biosynthesis</keyword>
<dbReference type="EMBL" id="JACNQW010000008">
    <property type="protein sequence ID" value="MBC5046337.1"/>
    <property type="molecule type" value="Genomic_DNA"/>
</dbReference>
<dbReference type="EC" id="4.4.1.13" evidence="4"/>
<dbReference type="GO" id="GO:0019346">
    <property type="term" value="P:transsulfuration"/>
    <property type="evidence" value="ECO:0007669"/>
    <property type="project" value="InterPro"/>
</dbReference>
<dbReference type="InterPro" id="IPR000277">
    <property type="entry name" value="Cys/Met-Metab_PyrdxlP-dep_enz"/>
</dbReference>
<evidence type="ECO:0000256" key="2">
    <source>
        <dbReference type="ARBA" id="ARBA00004496"/>
    </source>
</evidence>
<dbReference type="Gene3D" id="3.40.640.10">
    <property type="entry name" value="Type I PLP-dependent aspartate aminotransferase-like (Major domain)"/>
    <property type="match status" value="1"/>
</dbReference>
<evidence type="ECO:0000313" key="15">
    <source>
        <dbReference type="Proteomes" id="UP000646540"/>
    </source>
</evidence>
<evidence type="ECO:0000256" key="7">
    <source>
        <dbReference type="ARBA" id="ARBA00022898"/>
    </source>
</evidence>
<comment type="catalytic activity">
    <reaction evidence="12">
        <text>an S-substituted L-cysteine + H2O = a thiol + pyruvate + NH4(+)</text>
        <dbReference type="Rhea" id="RHEA:18121"/>
        <dbReference type="ChEBI" id="CHEBI:15361"/>
        <dbReference type="ChEBI" id="CHEBI:15377"/>
        <dbReference type="ChEBI" id="CHEBI:28938"/>
        <dbReference type="ChEBI" id="CHEBI:29256"/>
        <dbReference type="ChEBI" id="CHEBI:58717"/>
        <dbReference type="EC" id="4.4.1.13"/>
    </reaction>
</comment>
<evidence type="ECO:0000256" key="8">
    <source>
        <dbReference type="ARBA" id="ARBA00023167"/>
    </source>
</evidence>
<evidence type="ECO:0000256" key="9">
    <source>
        <dbReference type="ARBA" id="ARBA00023239"/>
    </source>
</evidence>
<name>A0A8G2AEH9_9ENTR</name>
<evidence type="ECO:0000256" key="10">
    <source>
        <dbReference type="ARBA" id="ARBA00046315"/>
    </source>
</evidence>
<dbReference type="Proteomes" id="UP000646540">
    <property type="component" value="Unassembled WGS sequence"/>
</dbReference>
<comment type="catalytic activity">
    <reaction evidence="11">
        <text>L,L-cystathionine + H2O = L-homocysteine + pyruvate + NH4(+)</text>
        <dbReference type="Rhea" id="RHEA:13965"/>
        <dbReference type="ChEBI" id="CHEBI:15361"/>
        <dbReference type="ChEBI" id="CHEBI:15377"/>
        <dbReference type="ChEBI" id="CHEBI:28938"/>
        <dbReference type="ChEBI" id="CHEBI:58161"/>
        <dbReference type="ChEBI" id="CHEBI:58199"/>
    </reaction>
</comment>
<evidence type="ECO:0000256" key="6">
    <source>
        <dbReference type="ARBA" id="ARBA00022605"/>
    </source>
</evidence>
<dbReference type="GO" id="GO:0019450">
    <property type="term" value="P:L-cysteine catabolic process to pyruvate"/>
    <property type="evidence" value="ECO:0007669"/>
    <property type="project" value="TreeGrafter"/>
</dbReference>
<dbReference type="Gene3D" id="3.90.1150.10">
    <property type="entry name" value="Aspartate Aminotransferase, domain 1"/>
    <property type="match status" value="1"/>
</dbReference>
<dbReference type="GO" id="GO:0030170">
    <property type="term" value="F:pyridoxal phosphate binding"/>
    <property type="evidence" value="ECO:0007669"/>
    <property type="project" value="InterPro"/>
</dbReference>
<protein>
    <recommendedName>
        <fullName evidence="4">cysteine-S-conjugate beta-lyase</fullName>
        <ecNumber evidence="4">4.4.1.13</ecNumber>
    </recommendedName>
</protein>
<keyword evidence="9 14" id="KW-0456">Lyase</keyword>
<evidence type="ECO:0000256" key="11">
    <source>
        <dbReference type="ARBA" id="ARBA00047517"/>
    </source>
</evidence>
<comment type="caution">
    <text evidence="14">The sequence shown here is derived from an EMBL/GenBank/DDBJ whole genome shotgun (WGS) entry which is preliminary data.</text>
</comment>
<comment type="cofactor">
    <cofactor evidence="1 13">
        <name>pyridoxal 5'-phosphate</name>
        <dbReference type="ChEBI" id="CHEBI:597326"/>
    </cofactor>
</comment>
<proteinExistence type="inferred from homology"/>
<keyword evidence="5" id="KW-0963">Cytoplasm</keyword>
<dbReference type="InterPro" id="IPR015424">
    <property type="entry name" value="PyrdxlP-dep_Trfase"/>
</dbReference>